<keyword evidence="5" id="KW-0378">Hydrolase</keyword>
<dbReference type="AlphaFoldDB" id="A0A927AZH6"/>
<evidence type="ECO:0000256" key="2">
    <source>
        <dbReference type="ARBA" id="ARBA00022747"/>
    </source>
</evidence>
<dbReference type="Pfam" id="PF01420">
    <property type="entry name" value="Methylase_S"/>
    <property type="match status" value="2"/>
</dbReference>
<evidence type="ECO:0000259" key="4">
    <source>
        <dbReference type="Pfam" id="PF01420"/>
    </source>
</evidence>
<keyword evidence="2" id="KW-0680">Restriction system</keyword>
<keyword evidence="5" id="KW-0255">Endonuclease</keyword>
<keyword evidence="5" id="KW-0540">Nuclease</keyword>
<protein>
    <submittedName>
        <fullName evidence="5">Restriction endonuclease subunit S</fullName>
    </submittedName>
</protein>
<dbReference type="InterPro" id="IPR044946">
    <property type="entry name" value="Restrct_endonuc_typeI_TRD_sf"/>
</dbReference>
<gene>
    <name evidence="5" type="ORF">IC230_06350</name>
</gene>
<evidence type="ECO:0000313" key="5">
    <source>
        <dbReference type="EMBL" id="MBD2752502.1"/>
    </source>
</evidence>
<evidence type="ECO:0000256" key="1">
    <source>
        <dbReference type="ARBA" id="ARBA00010923"/>
    </source>
</evidence>
<feature type="domain" description="Type I restriction modification DNA specificity" evidence="4">
    <location>
        <begin position="1"/>
        <end position="154"/>
    </location>
</feature>
<dbReference type="InterPro" id="IPR052021">
    <property type="entry name" value="Type-I_RS_S_subunit"/>
</dbReference>
<organism evidence="5 6">
    <name type="scientific">Spirosoma validum</name>
    <dbReference type="NCBI Taxonomy" id="2771355"/>
    <lineage>
        <taxon>Bacteria</taxon>
        <taxon>Pseudomonadati</taxon>
        <taxon>Bacteroidota</taxon>
        <taxon>Cytophagia</taxon>
        <taxon>Cytophagales</taxon>
        <taxon>Cytophagaceae</taxon>
        <taxon>Spirosoma</taxon>
    </lineage>
</organism>
<dbReference type="SUPFAM" id="SSF116734">
    <property type="entry name" value="DNA methylase specificity domain"/>
    <property type="match status" value="2"/>
</dbReference>
<name>A0A927AZH6_9BACT</name>
<comment type="similarity">
    <text evidence="1">Belongs to the type-I restriction system S methylase family.</text>
</comment>
<dbReference type="PANTHER" id="PTHR30408">
    <property type="entry name" value="TYPE-1 RESTRICTION ENZYME ECOKI SPECIFICITY PROTEIN"/>
    <property type="match status" value="1"/>
</dbReference>
<dbReference type="RefSeq" id="WP_191038138.1">
    <property type="nucleotide sequence ID" value="NZ_JACXAA010000002.1"/>
</dbReference>
<keyword evidence="3" id="KW-0238">DNA-binding</keyword>
<dbReference type="InterPro" id="IPR000055">
    <property type="entry name" value="Restrct_endonuc_typeI_TRD"/>
</dbReference>
<dbReference type="GO" id="GO:0004519">
    <property type="term" value="F:endonuclease activity"/>
    <property type="evidence" value="ECO:0007669"/>
    <property type="project" value="UniProtKB-KW"/>
</dbReference>
<dbReference type="GO" id="GO:0009307">
    <property type="term" value="P:DNA restriction-modification system"/>
    <property type="evidence" value="ECO:0007669"/>
    <property type="project" value="UniProtKB-KW"/>
</dbReference>
<keyword evidence="6" id="KW-1185">Reference proteome</keyword>
<sequence>MSDWKKIGQIVNFKRGYDLPSRLRADGKYPILSSAGITGYHNEYKAEGEGLVTGRYGTLGEMYYINGRYWPHNTALYVIDFKGNYPKYVYYLLKSLNSLSQSDKSAVPGINRNDLHELKVPYVERKYQIPIASVLSALDAKIELNNRINAELEAMAKTLYDYWFVQFDFPDANGKPYKSNGGKMVWNEELKREIPEDWEAGNILRVGDLLGGGTPNTKEPSYWSGNIPFFTPKDVEDSIFVVSTLQSITEKGLKNCSTRLFPKGTIFVTARGTVGNVNIAAQDMAMNQSCYALQAKPDINYYFLHLCVCDVVRQLKSKANGSVFDAIVSNDFKLTSISIPPVDIIKKFDSITGSFYEKILSTKKENQRLSTLRDWLLPMLMNGQVTVNSINQLEEQDLNVIKQEDLFIADNKKAFAKQVLGGKIVSLFQNDPHFTNIKFQKIQYLAEHVAEVDLNWNYYYQAAGPYDNVYMHTISEKFKASNWFAKEENKFTPLEKKGQIDGYYQSFFQPVVNRLDNLFTLLADVTDIEAEIIATLYAVWNNRIVLNQPVAEELLIQDFYNWSDRKLLYTPEQLQKGLQWLHTNNIIPNGFGKEMKKAKGKK</sequence>
<evidence type="ECO:0000313" key="6">
    <source>
        <dbReference type="Proteomes" id="UP000653797"/>
    </source>
</evidence>
<dbReference type="PANTHER" id="PTHR30408:SF13">
    <property type="entry name" value="TYPE I RESTRICTION ENZYME HINDI SPECIFICITY SUBUNIT"/>
    <property type="match status" value="1"/>
</dbReference>
<dbReference type="GO" id="GO:0003677">
    <property type="term" value="F:DNA binding"/>
    <property type="evidence" value="ECO:0007669"/>
    <property type="project" value="UniProtKB-KW"/>
</dbReference>
<evidence type="ECO:0000256" key="3">
    <source>
        <dbReference type="ARBA" id="ARBA00023125"/>
    </source>
</evidence>
<dbReference type="EMBL" id="JACXAA010000002">
    <property type="protein sequence ID" value="MBD2752502.1"/>
    <property type="molecule type" value="Genomic_DNA"/>
</dbReference>
<accession>A0A927AZH6</accession>
<reference evidence="5" key="1">
    <citation type="submission" date="2020-09" db="EMBL/GenBank/DDBJ databases">
        <authorList>
            <person name="Kim M.K."/>
        </authorList>
    </citation>
    <scope>NUCLEOTIDE SEQUENCE</scope>
    <source>
        <strain evidence="5">BT704</strain>
    </source>
</reference>
<feature type="domain" description="Type I restriction modification DNA specificity" evidence="4">
    <location>
        <begin position="195"/>
        <end position="369"/>
    </location>
</feature>
<proteinExistence type="inferred from homology"/>
<dbReference type="CDD" id="cd17267">
    <property type="entry name" value="RMtype1_S_EcoAO83I-TRD1-CR1_like"/>
    <property type="match status" value="1"/>
</dbReference>
<dbReference type="CDD" id="cd17243">
    <property type="entry name" value="RMtype1_S_AchA6I-TRD2-CR2_like"/>
    <property type="match status" value="1"/>
</dbReference>
<comment type="caution">
    <text evidence="5">The sequence shown here is derived from an EMBL/GenBank/DDBJ whole genome shotgun (WGS) entry which is preliminary data.</text>
</comment>
<dbReference type="Proteomes" id="UP000653797">
    <property type="component" value="Unassembled WGS sequence"/>
</dbReference>
<dbReference type="Gene3D" id="3.90.220.20">
    <property type="entry name" value="DNA methylase specificity domains"/>
    <property type="match status" value="2"/>
</dbReference>